<dbReference type="EMBL" id="VIWY01000004">
    <property type="protein sequence ID" value="TWG14405.1"/>
    <property type="molecule type" value="Genomic_DNA"/>
</dbReference>
<name>A0A561VRZ5_ACTTI</name>
<protein>
    <submittedName>
        <fullName evidence="3">IPT/TIG domain-containing protein</fullName>
    </submittedName>
</protein>
<keyword evidence="1" id="KW-0732">Signal</keyword>
<evidence type="ECO:0000256" key="1">
    <source>
        <dbReference type="SAM" id="SignalP"/>
    </source>
</evidence>
<dbReference type="InterPro" id="IPR013783">
    <property type="entry name" value="Ig-like_fold"/>
</dbReference>
<reference evidence="3 4" key="1">
    <citation type="submission" date="2019-06" db="EMBL/GenBank/DDBJ databases">
        <title>Sequencing the genomes of 1000 actinobacteria strains.</title>
        <authorList>
            <person name="Klenk H.-P."/>
        </authorList>
    </citation>
    <scope>NUCLEOTIDE SEQUENCE [LARGE SCALE GENOMIC DNA]</scope>
    <source>
        <strain evidence="3 4">DSM 43866</strain>
    </source>
</reference>
<dbReference type="GO" id="GO:0005975">
    <property type="term" value="P:carbohydrate metabolic process"/>
    <property type="evidence" value="ECO:0007669"/>
    <property type="project" value="UniProtKB-ARBA"/>
</dbReference>
<dbReference type="Pfam" id="PF01833">
    <property type="entry name" value="TIG"/>
    <property type="match status" value="1"/>
</dbReference>
<dbReference type="SUPFAM" id="SSF81296">
    <property type="entry name" value="E set domains"/>
    <property type="match status" value="1"/>
</dbReference>
<feature type="domain" description="IPT/TIG" evidence="2">
    <location>
        <begin position="410"/>
        <end position="484"/>
    </location>
</feature>
<evidence type="ECO:0000259" key="2">
    <source>
        <dbReference type="Pfam" id="PF01833"/>
    </source>
</evidence>
<dbReference type="Gene3D" id="2.60.40.10">
    <property type="entry name" value="Immunoglobulins"/>
    <property type="match status" value="1"/>
</dbReference>
<feature type="chain" id="PRO_5021708373" evidence="1">
    <location>
        <begin position="37"/>
        <end position="660"/>
    </location>
</feature>
<feature type="signal peptide" evidence="1">
    <location>
        <begin position="1"/>
        <end position="36"/>
    </location>
</feature>
<comment type="caution">
    <text evidence="3">The sequence shown here is derived from an EMBL/GenBank/DDBJ whole genome shotgun (WGS) entry which is preliminary data.</text>
</comment>
<sequence length="660" mass="64814">MRKSRKKTGFRPLRAGAAVAVTAAAAVVGIATPAWAVTLTTSTTQVPTAGGLTLTLTGTGAFPLAGSTFVGRFVGGTNPACGTGPAAPSLTATNPVVNAGTITAGLDANTSSIVTPALPAGAWRVCIYETVTGTGAVNVHSTAGTVLAVPFGQQSPLTGVTTGGPVTLTAPGAFTTTTTVGGLFTTAVCPERYAAAAAGTVFQATGTRTSSNAVTITAPATLTAGTGYYVCAYSGTTVGTSALAARSWGTYSAYPATGTGALVAPTITPPNGSSGQGGYVTLSAPTGTFPGTYTYGAVFSRFACPATYITASTGDAFISTANPAVQEITTAKVAVAVPTEVTSGAGDPTTSYNVCLYRGNTGVAGDTLIVAPATYTVAPVLSVANVTNTLNNATSGGATGPNVNALGHPSIQPASGPAQGGTTVTIENLTGIPTAEGALLQASLGGSNLTNVRALSSTSLTGVTTAHGAGFVNLSVTTAAGTRTTLFTTTTAGAFRYTYGVNVTPNTAAPGVVQTVDITGAGFTGLTFEDLTTTGAGTTPLTTAHVVLTDNNWYALNNTALTGAGLANAFPVLGATAAPPIAQCRNVLPISDTELICNLDLANTVVGHATAPTITAGNVPYGTYQITVLNQGGGTGSGLQASASNYSVVSSGSTFTVADF</sequence>
<dbReference type="InterPro" id="IPR002909">
    <property type="entry name" value="IPT_dom"/>
</dbReference>
<proteinExistence type="predicted"/>
<dbReference type="InterPro" id="IPR014756">
    <property type="entry name" value="Ig_E-set"/>
</dbReference>
<evidence type="ECO:0000313" key="4">
    <source>
        <dbReference type="Proteomes" id="UP000320239"/>
    </source>
</evidence>
<organism evidence="3 4">
    <name type="scientific">Actinoplanes teichomyceticus</name>
    <dbReference type="NCBI Taxonomy" id="1867"/>
    <lineage>
        <taxon>Bacteria</taxon>
        <taxon>Bacillati</taxon>
        <taxon>Actinomycetota</taxon>
        <taxon>Actinomycetes</taxon>
        <taxon>Micromonosporales</taxon>
        <taxon>Micromonosporaceae</taxon>
        <taxon>Actinoplanes</taxon>
    </lineage>
</organism>
<evidence type="ECO:0000313" key="3">
    <source>
        <dbReference type="EMBL" id="TWG14405.1"/>
    </source>
</evidence>
<dbReference type="Proteomes" id="UP000320239">
    <property type="component" value="Unassembled WGS sequence"/>
</dbReference>
<keyword evidence="4" id="KW-1185">Reference proteome</keyword>
<gene>
    <name evidence="3" type="ORF">FHX34_104705</name>
</gene>
<accession>A0A561VRZ5</accession>
<dbReference type="AlphaFoldDB" id="A0A561VRZ5"/>